<evidence type="ECO:0000259" key="17">
    <source>
        <dbReference type="SMART" id="SM00474"/>
    </source>
</evidence>
<dbReference type="GO" id="GO:0008409">
    <property type="term" value="F:5'-3' exonuclease activity"/>
    <property type="evidence" value="ECO:0007669"/>
    <property type="project" value="UniProtKB-UniRule"/>
</dbReference>
<dbReference type="Gene3D" id="3.40.50.1010">
    <property type="entry name" value="5'-nuclease"/>
    <property type="match status" value="1"/>
</dbReference>
<comment type="function">
    <text evidence="16">In addition to polymerase activity, this DNA polymerase exhibits 3'-5' and 5'-3' exonuclease activity.</text>
</comment>
<feature type="domain" description="5'-3' exonuclease" evidence="18">
    <location>
        <begin position="4"/>
        <end position="258"/>
    </location>
</feature>
<evidence type="ECO:0000256" key="12">
    <source>
        <dbReference type="ARBA" id="ARBA00023125"/>
    </source>
</evidence>
<evidence type="ECO:0000256" key="15">
    <source>
        <dbReference type="NCBIfam" id="TIGR00593"/>
    </source>
</evidence>
<evidence type="ECO:0000256" key="16">
    <source>
        <dbReference type="RuleBase" id="RU004460"/>
    </source>
</evidence>
<dbReference type="InterPro" id="IPR012337">
    <property type="entry name" value="RNaseH-like_sf"/>
</dbReference>
<dbReference type="NCBIfam" id="TIGR00593">
    <property type="entry name" value="pola"/>
    <property type="match status" value="1"/>
</dbReference>
<dbReference type="STRING" id="1298851.TST_0981"/>
<dbReference type="FunFam" id="1.20.1060.10:FF:000001">
    <property type="entry name" value="DNA polymerase I"/>
    <property type="match status" value="1"/>
</dbReference>
<dbReference type="Pfam" id="PF02739">
    <property type="entry name" value="5_3_exonuc_N"/>
    <property type="match status" value="1"/>
</dbReference>
<dbReference type="CDD" id="cd09898">
    <property type="entry name" value="H3TH_53EXO"/>
    <property type="match status" value="1"/>
</dbReference>
<evidence type="ECO:0000256" key="10">
    <source>
        <dbReference type="ARBA" id="ARBA00022839"/>
    </source>
</evidence>
<dbReference type="SUPFAM" id="SSF56672">
    <property type="entry name" value="DNA/RNA polymerases"/>
    <property type="match status" value="1"/>
</dbReference>
<dbReference type="InterPro" id="IPR020045">
    <property type="entry name" value="DNA_polI_H3TH"/>
</dbReference>
<dbReference type="PRINTS" id="PR00868">
    <property type="entry name" value="DNAPOLI"/>
</dbReference>
<evidence type="ECO:0000256" key="13">
    <source>
        <dbReference type="ARBA" id="ARBA00023204"/>
    </source>
</evidence>
<keyword evidence="12 16" id="KW-0238">DNA-binding</keyword>
<dbReference type="EMBL" id="AP013035">
    <property type="protein sequence ID" value="BAT71779.1"/>
    <property type="molecule type" value="Genomic_DNA"/>
</dbReference>
<dbReference type="InterPro" id="IPR008918">
    <property type="entry name" value="HhH2"/>
</dbReference>
<evidence type="ECO:0000256" key="6">
    <source>
        <dbReference type="ARBA" id="ARBA00022705"/>
    </source>
</evidence>
<evidence type="ECO:0000256" key="14">
    <source>
        <dbReference type="ARBA" id="ARBA00049244"/>
    </source>
</evidence>
<accession>A0A0S3QTY4</accession>
<evidence type="ECO:0000256" key="7">
    <source>
        <dbReference type="ARBA" id="ARBA00022722"/>
    </source>
</evidence>
<evidence type="ECO:0000259" key="18">
    <source>
        <dbReference type="SMART" id="SM00475"/>
    </source>
</evidence>
<evidence type="ECO:0000256" key="8">
    <source>
        <dbReference type="ARBA" id="ARBA00022763"/>
    </source>
</evidence>
<dbReference type="EC" id="2.7.7.7" evidence="2 15"/>
<dbReference type="OrthoDB" id="9806424at2"/>
<keyword evidence="11 16" id="KW-0239">DNA-directed DNA polymerase</keyword>
<dbReference type="Proteomes" id="UP000063234">
    <property type="component" value="Chromosome"/>
</dbReference>
<dbReference type="InterPro" id="IPR002298">
    <property type="entry name" value="DNA_polymerase_A"/>
</dbReference>
<dbReference type="CDD" id="cd08637">
    <property type="entry name" value="DNA_pol_A_pol_I_C"/>
    <property type="match status" value="1"/>
</dbReference>
<keyword evidence="6 16" id="KW-0235">DNA replication</keyword>
<keyword evidence="21" id="KW-1185">Reference proteome</keyword>
<dbReference type="Pfam" id="PF01612">
    <property type="entry name" value="DNA_pol_A_exo1"/>
    <property type="match status" value="1"/>
</dbReference>
<dbReference type="AlphaFoldDB" id="A0A0S3QTY4"/>
<evidence type="ECO:0000256" key="2">
    <source>
        <dbReference type="ARBA" id="ARBA00012417"/>
    </source>
</evidence>
<dbReference type="FunFam" id="3.40.50.1010:FF:000001">
    <property type="entry name" value="DNA polymerase I"/>
    <property type="match status" value="1"/>
</dbReference>
<dbReference type="InterPro" id="IPR018320">
    <property type="entry name" value="DNA_polymerase_1"/>
</dbReference>
<evidence type="ECO:0000256" key="4">
    <source>
        <dbReference type="ARBA" id="ARBA00022679"/>
    </source>
</evidence>
<keyword evidence="13 16" id="KW-0234">DNA repair</keyword>
<evidence type="ECO:0000313" key="20">
    <source>
        <dbReference type="EMBL" id="BAT71779.1"/>
    </source>
</evidence>
<keyword evidence="5 16" id="KW-0548">Nucleotidyltransferase</keyword>
<dbReference type="CDD" id="cd09859">
    <property type="entry name" value="PIN_53EXO"/>
    <property type="match status" value="1"/>
</dbReference>
<gene>
    <name evidence="16 20" type="primary">polA</name>
    <name evidence="20" type="ORF">TST_0981</name>
</gene>
<dbReference type="InterPro" id="IPR036279">
    <property type="entry name" value="5-3_exonuclease_C_sf"/>
</dbReference>
<reference evidence="21" key="1">
    <citation type="journal article" date="2018" name="Science">
        <title>A primordial and reversible TCA cycle in a facultatively chemolithoautotrophic thermophile.</title>
        <authorList>
            <person name="Nunoura T."/>
            <person name="Chikaraishi Y."/>
            <person name="Izaki R."/>
            <person name="Suwa T."/>
            <person name="Sato T."/>
            <person name="Harada T."/>
            <person name="Mori K."/>
            <person name="Kato Y."/>
            <person name="Miyazaki M."/>
            <person name="Shimamura S."/>
            <person name="Yanagawa K."/>
            <person name="Shuto A."/>
            <person name="Ohkouchi N."/>
            <person name="Fujita N."/>
            <person name="Takaki Y."/>
            <person name="Atomi H."/>
            <person name="Takai K."/>
        </authorList>
    </citation>
    <scope>NUCLEOTIDE SEQUENCE [LARGE SCALE GENOMIC DNA]</scope>
    <source>
        <strain evidence="21">DSM 17441 / JCM 13301 / NBRC 103674 / ABI70S6</strain>
    </source>
</reference>
<protein>
    <recommendedName>
        <fullName evidence="3 15">DNA polymerase I</fullName>
        <ecNumber evidence="2 15">2.7.7.7</ecNumber>
    </recommendedName>
</protein>
<dbReference type="GO" id="GO:0006261">
    <property type="term" value="P:DNA-templated DNA replication"/>
    <property type="evidence" value="ECO:0007669"/>
    <property type="project" value="UniProtKB-UniRule"/>
</dbReference>
<evidence type="ECO:0000256" key="3">
    <source>
        <dbReference type="ARBA" id="ARBA00020311"/>
    </source>
</evidence>
<evidence type="ECO:0000256" key="11">
    <source>
        <dbReference type="ARBA" id="ARBA00022932"/>
    </source>
</evidence>
<dbReference type="SMART" id="SM00482">
    <property type="entry name" value="POLAc"/>
    <property type="match status" value="1"/>
</dbReference>
<dbReference type="SUPFAM" id="SSF88723">
    <property type="entry name" value="PIN domain-like"/>
    <property type="match status" value="1"/>
</dbReference>
<dbReference type="Gene3D" id="3.30.420.10">
    <property type="entry name" value="Ribonuclease H-like superfamily/Ribonuclease H"/>
    <property type="match status" value="1"/>
</dbReference>
<dbReference type="InterPro" id="IPR036397">
    <property type="entry name" value="RNaseH_sf"/>
</dbReference>
<dbReference type="PANTHER" id="PTHR10133:SF27">
    <property type="entry name" value="DNA POLYMERASE NU"/>
    <property type="match status" value="1"/>
</dbReference>
<dbReference type="CDD" id="cd06139">
    <property type="entry name" value="DNA_polA_I_Ecoli_like_exo"/>
    <property type="match status" value="1"/>
</dbReference>
<dbReference type="FunFam" id="1.10.150.20:FF:000003">
    <property type="entry name" value="DNA polymerase I"/>
    <property type="match status" value="1"/>
</dbReference>
<proteinExistence type="inferred from homology"/>
<dbReference type="InterPro" id="IPR002421">
    <property type="entry name" value="5-3_exonuclease"/>
</dbReference>
<keyword evidence="4 16" id="KW-0808">Transferase</keyword>
<dbReference type="InterPro" id="IPR029060">
    <property type="entry name" value="PIN-like_dom_sf"/>
</dbReference>
<dbReference type="InterPro" id="IPR020046">
    <property type="entry name" value="5-3_exonucl_a-hlix_arch_N"/>
</dbReference>
<dbReference type="InterPro" id="IPR019760">
    <property type="entry name" value="DNA-dir_DNA_pol_A_CS"/>
</dbReference>
<dbReference type="GO" id="GO:0006302">
    <property type="term" value="P:double-strand break repair"/>
    <property type="evidence" value="ECO:0007669"/>
    <property type="project" value="TreeGrafter"/>
</dbReference>
<dbReference type="FunFam" id="1.10.150.20:FF:000002">
    <property type="entry name" value="DNA polymerase I"/>
    <property type="match status" value="1"/>
</dbReference>
<dbReference type="PATRIC" id="fig|1298851.3.peg.1020"/>
<dbReference type="InterPro" id="IPR001098">
    <property type="entry name" value="DNA-dir_DNA_pol_A_palm_dom"/>
</dbReference>
<dbReference type="Gene3D" id="1.20.1060.10">
    <property type="entry name" value="Taq DNA Polymerase, Chain T, domain 4"/>
    <property type="match status" value="1"/>
</dbReference>
<dbReference type="SMART" id="SM00279">
    <property type="entry name" value="HhH2"/>
    <property type="match status" value="1"/>
</dbReference>
<organism evidence="20 21">
    <name type="scientific">Thermosulfidibacter takaii (strain DSM 17441 / JCM 13301 / NBRC 103674 / ABI70S6)</name>
    <dbReference type="NCBI Taxonomy" id="1298851"/>
    <lineage>
        <taxon>Bacteria</taxon>
        <taxon>Pseudomonadati</taxon>
        <taxon>Thermosulfidibacterota</taxon>
        <taxon>Thermosulfidibacteria</taxon>
        <taxon>Thermosulfidibacterales</taxon>
        <taxon>Thermosulfidibacteraceae</taxon>
    </lineage>
</organism>
<dbReference type="Pfam" id="PF01367">
    <property type="entry name" value="5_3_exonuc"/>
    <property type="match status" value="1"/>
</dbReference>
<evidence type="ECO:0000313" key="21">
    <source>
        <dbReference type="Proteomes" id="UP000063234"/>
    </source>
</evidence>
<keyword evidence="9 16" id="KW-0378">Hydrolase</keyword>
<dbReference type="SMART" id="SM00474">
    <property type="entry name" value="35EXOc"/>
    <property type="match status" value="1"/>
</dbReference>
<dbReference type="PANTHER" id="PTHR10133">
    <property type="entry name" value="DNA POLYMERASE I"/>
    <property type="match status" value="1"/>
</dbReference>
<feature type="domain" description="3'-5' exonuclease" evidence="17">
    <location>
        <begin position="293"/>
        <end position="474"/>
    </location>
</feature>
<evidence type="ECO:0000256" key="5">
    <source>
        <dbReference type="ARBA" id="ARBA00022695"/>
    </source>
</evidence>
<dbReference type="Gene3D" id="1.10.150.20">
    <property type="entry name" value="5' to 3' exonuclease, C-terminal subdomain"/>
    <property type="match status" value="2"/>
</dbReference>
<feature type="domain" description="DNA-directed DNA polymerase family A palm" evidence="19">
    <location>
        <begin position="641"/>
        <end position="847"/>
    </location>
</feature>
<dbReference type="Pfam" id="PF00476">
    <property type="entry name" value="DNA_pol_A"/>
    <property type="match status" value="1"/>
</dbReference>
<dbReference type="SMART" id="SM00475">
    <property type="entry name" value="53EXOc"/>
    <property type="match status" value="1"/>
</dbReference>
<dbReference type="KEGG" id="ttk:TST_0981"/>
<comment type="catalytic activity">
    <reaction evidence="14 16">
        <text>DNA(n) + a 2'-deoxyribonucleoside 5'-triphosphate = DNA(n+1) + diphosphate</text>
        <dbReference type="Rhea" id="RHEA:22508"/>
        <dbReference type="Rhea" id="RHEA-COMP:17339"/>
        <dbReference type="Rhea" id="RHEA-COMP:17340"/>
        <dbReference type="ChEBI" id="CHEBI:33019"/>
        <dbReference type="ChEBI" id="CHEBI:61560"/>
        <dbReference type="ChEBI" id="CHEBI:173112"/>
        <dbReference type="EC" id="2.7.7.7"/>
    </reaction>
</comment>
<dbReference type="SUPFAM" id="SSF47807">
    <property type="entry name" value="5' to 3' exonuclease, C-terminal subdomain"/>
    <property type="match status" value="1"/>
</dbReference>
<dbReference type="Gene3D" id="3.30.70.370">
    <property type="match status" value="1"/>
</dbReference>
<sequence>MSSKRLFLVDGSSYIYRAFYALPFLSNSKGIPTNATYGFARMINRLLKDHQPTHMAVVFDAGRETFRTERYKEYKAHRPKMPDELAVQLPYIKRLLRYWNIPTLELPGFEADDIIGTLAKRAEEESWKVVIVSPDKDLMQLVTSKTTLIDPLNDKTYTPKEVLEKFGVLPDQIPTYLALVGDASDNIPGVRGIGPKKASDLIKKFGDLETIFKRLDALPPSFKKTLAEHKEDALLSYELAKINTDLPLDTAPSELELKEPNYEKLRDLFVELEFSTLLKDLPKEYKKETKQHYKVAENTEEIKNYISNCKEFSVDLETTSLDPLEAEIVGISLSTEEGTGIYIPVAHKDGKNIPIKEVFQLLNPYLTSKEVLKIGQNLKYEIEVIAKHGLGLELPIFDTMVASYLINPLKKRHNLDELALEFLGYQMMSYKEATATLFDNMDFSHLSVQDACFYACEDTDITLRLKHILEKKLQKEELQDLFYNIEMPLVPALAHMEYRGVKVDREKLTLLGKQLDQQLERLEQEIYEIAGTVFNINSPKQLSEILFKKLKLKPAKKTKTGYSTSIEVLETLALEHPLPAKILEYRQLAKLKSTYIEGLLKQIHPKTRRIHTSYNQTGTATGRLSSKNPNLQNIPIRSELGKLIREAFVADKGYLLVSADYSQIELRILAALADEPKLKEAFEKGEDIHTRTACEIFSVPPEEVTSEMRRQAKVVNFGIIYGMSPFGLAKELKISTEAAKSYIDKYFARYPKVVAFIEKTVKEAKESGFVKTFYGRKRPVPELFSPKRDERELGKRIAINTPIQGTAADIIKLAMIRCYQFIKENDLDAYMIMQVHDELVFEVNEKIVDQFVTEIKEIMENIAPELKVPLKVDIKKGKSWGES</sequence>
<dbReference type="InterPro" id="IPR043502">
    <property type="entry name" value="DNA/RNA_pol_sf"/>
</dbReference>
<dbReference type="GO" id="GO:0003887">
    <property type="term" value="F:DNA-directed DNA polymerase activity"/>
    <property type="evidence" value="ECO:0007669"/>
    <property type="project" value="UniProtKB-UniRule"/>
</dbReference>
<comment type="similarity">
    <text evidence="1 16">Belongs to the DNA polymerase type-A family.</text>
</comment>
<dbReference type="NCBIfam" id="NF004397">
    <property type="entry name" value="PRK05755.1"/>
    <property type="match status" value="1"/>
</dbReference>
<dbReference type="SUPFAM" id="SSF53098">
    <property type="entry name" value="Ribonuclease H-like"/>
    <property type="match status" value="1"/>
</dbReference>
<name>A0A0S3QTY4_THET7</name>
<dbReference type="GO" id="GO:0008408">
    <property type="term" value="F:3'-5' exonuclease activity"/>
    <property type="evidence" value="ECO:0007669"/>
    <property type="project" value="UniProtKB-UniRule"/>
</dbReference>
<dbReference type="GO" id="GO:0003677">
    <property type="term" value="F:DNA binding"/>
    <property type="evidence" value="ECO:0007669"/>
    <property type="project" value="UniProtKB-UniRule"/>
</dbReference>
<evidence type="ECO:0000256" key="9">
    <source>
        <dbReference type="ARBA" id="ARBA00022801"/>
    </source>
</evidence>
<keyword evidence="7" id="KW-0540">Nuclease</keyword>
<keyword evidence="10 16" id="KW-0269">Exonuclease</keyword>
<evidence type="ECO:0000259" key="19">
    <source>
        <dbReference type="SMART" id="SM00482"/>
    </source>
</evidence>
<dbReference type="InterPro" id="IPR002562">
    <property type="entry name" value="3'-5'_exonuclease_dom"/>
</dbReference>
<keyword evidence="8 16" id="KW-0227">DNA damage</keyword>
<dbReference type="RefSeq" id="WP_068549775.1">
    <property type="nucleotide sequence ID" value="NZ_AP013035.1"/>
</dbReference>
<evidence type="ECO:0000256" key="1">
    <source>
        <dbReference type="ARBA" id="ARBA00007705"/>
    </source>
</evidence>
<dbReference type="PROSITE" id="PS00447">
    <property type="entry name" value="DNA_POLYMERASE_A"/>
    <property type="match status" value="1"/>
</dbReference>